<feature type="compositionally biased region" description="Basic and acidic residues" evidence="1">
    <location>
        <begin position="67"/>
        <end position="76"/>
    </location>
</feature>
<proteinExistence type="predicted"/>
<feature type="region of interest" description="Disordered" evidence="1">
    <location>
        <begin position="339"/>
        <end position="390"/>
    </location>
</feature>
<feature type="compositionally biased region" description="Polar residues" evidence="1">
    <location>
        <begin position="226"/>
        <end position="235"/>
    </location>
</feature>
<protein>
    <submittedName>
        <fullName evidence="2">Uncharacterized protein</fullName>
    </submittedName>
</protein>
<feature type="compositionally biased region" description="Basic and acidic residues" evidence="1">
    <location>
        <begin position="365"/>
        <end position="390"/>
    </location>
</feature>
<feature type="compositionally biased region" description="Polar residues" evidence="1">
    <location>
        <begin position="46"/>
        <end position="62"/>
    </location>
</feature>
<sequence length="390" mass="43619">MFRPLTHSSNEMFKPVSHNDLLQALSELTPRVERKETPPTPVQAVARQSLSQAPFASSSNGNLGHGHTHDSNHECNRSNGSNHEYNRSNGSNHEYNRSNDSNYEYSRSNGFNREYSRSNDSNHEHNRNGYSQPGEAQNAYTPRDPHHVTQTRDNHLMEQGPEGRCEISSPVGRSSPLRPQELLPSRLSSQENLSRSYTGQPERLIERTLHGDLTSSATGQSSSNSVHMHQTTPSVSPERHVSPGSMSRPKESSGGENHTFVYPERDAVVSERYNAYEEQDRPVTERDIEERTHFQTVGSPWDVSDEVTNGGDAPGKFQGGWPRNSVSYDTSMPNHFGDVLGPTPLLPSSSPPSPFLSPTLLNSKKYHEPIDLSRSNDMKGKKPRQVDRLM</sequence>
<gene>
    <name evidence="2" type="ORF">BGZ65_002016</name>
</gene>
<dbReference type="Proteomes" id="UP000749646">
    <property type="component" value="Unassembled WGS sequence"/>
</dbReference>
<accession>A0A9P6LTD0</accession>
<comment type="caution">
    <text evidence="2">The sequence shown here is derived from an EMBL/GenBank/DDBJ whole genome shotgun (WGS) entry which is preliminary data.</text>
</comment>
<feature type="non-terminal residue" evidence="2">
    <location>
        <position position="1"/>
    </location>
</feature>
<dbReference type="EMBL" id="JAAAHW010009737">
    <property type="protein sequence ID" value="KAF9936822.1"/>
    <property type="molecule type" value="Genomic_DNA"/>
</dbReference>
<keyword evidence="3" id="KW-1185">Reference proteome</keyword>
<evidence type="ECO:0000313" key="2">
    <source>
        <dbReference type="EMBL" id="KAF9936822.1"/>
    </source>
</evidence>
<feature type="compositionally biased region" description="Low complexity" evidence="1">
    <location>
        <begin position="215"/>
        <end position="225"/>
    </location>
</feature>
<evidence type="ECO:0000256" key="1">
    <source>
        <dbReference type="SAM" id="MobiDB-lite"/>
    </source>
</evidence>
<feature type="region of interest" description="Disordered" evidence="1">
    <location>
        <begin position="24"/>
        <end position="201"/>
    </location>
</feature>
<organism evidence="2 3">
    <name type="scientific">Modicella reniformis</name>
    <dbReference type="NCBI Taxonomy" id="1440133"/>
    <lineage>
        <taxon>Eukaryota</taxon>
        <taxon>Fungi</taxon>
        <taxon>Fungi incertae sedis</taxon>
        <taxon>Mucoromycota</taxon>
        <taxon>Mortierellomycotina</taxon>
        <taxon>Mortierellomycetes</taxon>
        <taxon>Mortierellales</taxon>
        <taxon>Mortierellaceae</taxon>
        <taxon>Modicella</taxon>
    </lineage>
</organism>
<feature type="compositionally biased region" description="Basic and acidic residues" evidence="1">
    <location>
        <begin position="114"/>
        <end position="127"/>
    </location>
</feature>
<evidence type="ECO:0000313" key="3">
    <source>
        <dbReference type="Proteomes" id="UP000749646"/>
    </source>
</evidence>
<feature type="region of interest" description="Disordered" evidence="1">
    <location>
        <begin position="213"/>
        <end position="263"/>
    </location>
</feature>
<reference evidence="2" key="1">
    <citation type="journal article" date="2020" name="Fungal Divers.">
        <title>Resolving the Mortierellaceae phylogeny through synthesis of multi-gene phylogenetics and phylogenomics.</title>
        <authorList>
            <person name="Vandepol N."/>
            <person name="Liber J."/>
            <person name="Desiro A."/>
            <person name="Na H."/>
            <person name="Kennedy M."/>
            <person name="Barry K."/>
            <person name="Grigoriev I.V."/>
            <person name="Miller A.N."/>
            <person name="O'Donnell K."/>
            <person name="Stajich J.E."/>
            <person name="Bonito G."/>
        </authorList>
    </citation>
    <scope>NUCLEOTIDE SEQUENCE</scope>
    <source>
        <strain evidence="2">MES-2147</strain>
    </source>
</reference>
<dbReference type="AlphaFoldDB" id="A0A9P6LTD0"/>
<name>A0A9P6LTD0_9FUNG</name>
<feature type="compositionally biased region" description="Polar residues" evidence="1">
    <location>
        <begin position="128"/>
        <end position="140"/>
    </location>
</feature>
<feature type="compositionally biased region" description="Basic and acidic residues" evidence="1">
    <location>
        <begin position="143"/>
        <end position="165"/>
    </location>
</feature>
<feature type="compositionally biased region" description="Polar residues" evidence="1">
    <location>
        <begin position="186"/>
        <end position="199"/>
    </location>
</feature>
<feature type="compositionally biased region" description="Polar residues" evidence="1">
    <location>
        <begin position="77"/>
        <end position="111"/>
    </location>
</feature>